<gene>
    <name evidence="3" type="ORF">URODEC1_LOCUS67965</name>
</gene>
<accession>A0ABC9BR87</accession>
<dbReference type="Proteomes" id="UP001497457">
    <property type="component" value="Chromosome 27b"/>
</dbReference>
<evidence type="ECO:0000256" key="2">
    <source>
        <dbReference type="SAM" id="Phobius"/>
    </source>
</evidence>
<feature type="transmembrane region" description="Helical" evidence="2">
    <location>
        <begin position="166"/>
        <end position="184"/>
    </location>
</feature>
<organism evidence="3 4">
    <name type="scientific">Urochloa decumbens</name>
    <dbReference type="NCBI Taxonomy" id="240449"/>
    <lineage>
        <taxon>Eukaryota</taxon>
        <taxon>Viridiplantae</taxon>
        <taxon>Streptophyta</taxon>
        <taxon>Embryophyta</taxon>
        <taxon>Tracheophyta</taxon>
        <taxon>Spermatophyta</taxon>
        <taxon>Magnoliopsida</taxon>
        <taxon>Liliopsida</taxon>
        <taxon>Poales</taxon>
        <taxon>Poaceae</taxon>
        <taxon>PACMAD clade</taxon>
        <taxon>Panicoideae</taxon>
        <taxon>Panicodae</taxon>
        <taxon>Paniceae</taxon>
        <taxon>Melinidinae</taxon>
        <taxon>Urochloa</taxon>
    </lineage>
</organism>
<keyword evidence="4" id="KW-1185">Reference proteome</keyword>
<proteinExistence type="predicted"/>
<feature type="region of interest" description="Disordered" evidence="1">
    <location>
        <begin position="1"/>
        <end position="32"/>
    </location>
</feature>
<keyword evidence="2" id="KW-0472">Membrane</keyword>
<dbReference type="EMBL" id="OZ075137">
    <property type="protein sequence ID" value="CAL5006295.1"/>
    <property type="molecule type" value="Genomic_DNA"/>
</dbReference>
<sequence>MLRRARVPVPAPAAEAARPRRGQLQKAKEAPAPAAPRALSRAAVDAVLYTFVAALWANDFVGTVLEILGRWVFGKGSSMEAAGLAIRECSKFVMVLLSPSYIPLILMRAREHAQFDLKEQKKERKAKEEREKLTSNHIVTVETVKEQLPKKNAAPRPRLPKGVKMAPLYWFLPMMFLQFLAIMMQSYLGWRVACVLFDAARLGIAVIIGVWAARNLVILVKVPKVQDEDDEMQ</sequence>
<reference evidence="4" key="1">
    <citation type="submission" date="2024-06" db="EMBL/GenBank/DDBJ databases">
        <authorList>
            <person name="Ryan C."/>
        </authorList>
    </citation>
    <scope>NUCLEOTIDE SEQUENCE [LARGE SCALE GENOMIC DNA]</scope>
</reference>
<evidence type="ECO:0000313" key="4">
    <source>
        <dbReference type="Proteomes" id="UP001497457"/>
    </source>
</evidence>
<evidence type="ECO:0000313" key="3">
    <source>
        <dbReference type="EMBL" id="CAL5006295.1"/>
    </source>
</evidence>
<protein>
    <submittedName>
        <fullName evidence="3">Uncharacterized protein</fullName>
    </submittedName>
</protein>
<feature type="transmembrane region" description="Helical" evidence="2">
    <location>
        <begin position="190"/>
        <end position="213"/>
    </location>
</feature>
<dbReference type="AlphaFoldDB" id="A0ABC9BR87"/>
<reference evidence="3 4" key="2">
    <citation type="submission" date="2024-10" db="EMBL/GenBank/DDBJ databases">
        <authorList>
            <person name="Ryan C."/>
        </authorList>
    </citation>
    <scope>NUCLEOTIDE SEQUENCE [LARGE SCALE GENOMIC DNA]</scope>
</reference>
<keyword evidence="2" id="KW-1133">Transmembrane helix</keyword>
<keyword evidence="2" id="KW-0812">Transmembrane</keyword>
<evidence type="ECO:0000256" key="1">
    <source>
        <dbReference type="SAM" id="MobiDB-lite"/>
    </source>
</evidence>
<name>A0ABC9BR87_9POAL</name>